<dbReference type="Pfam" id="PF00931">
    <property type="entry name" value="NB-ARC"/>
    <property type="match status" value="1"/>
</dbReference>
<evidence type="ECO:0000259" key="5">
    <source>
        <dbReference type="Pfam" id="PF23282"/>
    </source>
</evidence>
<reference evidence="8" key="1">
    <citation type="journal article" date="2018" name="Gigascience">
        <title>Genome assembly of the Pink Ipe (Handroanthus impetiginosus, Bignoniaceae), a highly valued, ecologically keystone Neotropical timber forest tree.</title>
        <authorList>
            <person name="Silva-Junior O.B."/>
            <person name="Grattapaglia D."/>
            <person name="Novaes E."/>
            <person name="Collevatti R.G."/>
        </authorList>
    </citation>
    <scope>NUCLEOTIDE SEQUENCE [LARGE SCALE GENOMIC DNA]</scope>
    <source>
        <strain evidence="8">cv. UFG-1</strain>
    </source>
</reference>
<dbReference type="PANTHER" id="PTHR11017:SF513">
    <property type="entry name" value="TIR DOMAIN-CONTAINING PROTEIN"/>
    <property type="match status" value="1"/>
</dbReference>
<dbReference type="InterPro" id="IPR058192">
    <property type="entry name" value="WHD_ROQ1-like"/>
</dbReference>
<dbReference type="SMART" id="SM00369">
    <property type="entry name" value="LRR_TYP"/>
    <property type="match status" value="7"/>
</dbReference>
<dbReference type="GO" id="GO:0051707">
    <property type="term" value="P:response to other organism"/>
    <property type="evidence" value="ECO:0007669"/>
    <property type="project" value="UniProtKB-ARBA"/>
</dbReference>
<sequence>MGGIGKTTLAKALYNKLIVYFKMRSFISSVREESQKPNGLESLQGKLLASLNSNVQQNIHDTRRGTMYIKEIKHNDPILLVLDDVDNLNQLDVLAGGRGWFHGGSRIIITSRDKEVLRNDIVDEIYEIKELTLPESIQLFSYHAFGREQPTENFKKITEEIVSLTSGLPLALEVFGSFLFYKRRIKEWHDAREKLKQVHPSQLQDILEISYNSLDDQERCVFLDLACFFVNMEMKREDAIDIFKGCGFNAETIITDLTAKSLVKIIDQNVLWMHDQLRDMGREIVRRENYVDVGQRSRLWDRNEILKVLKNEKGTRSIQGITLDFEKKHKTSEKSHTIISHARSQFAFGIEYLKKIYNGYIGQGEENDDEILYTKAFKPMINLRVLRINYAKLDGNFKLMPAELKLLQWKGCPLEALPFEFQPHDLAVLDLSESKISQLWSQRWWDLNGKKACKKLLVLNLSACHNLEEIPDLSGPCLEKLILKHCSALVKIHRSIGDMSKLTYLNLEGCYNLVEFPNDVSGLKCLEKLVLSGCKRLRDLPEDMSGLKSLRELLLDHTAIVTLPISIFHLKNLEVLDCADCQSLTSLPNSIGNLMSLRELSIDGSAVKEIPETIGQLANLENLSLRWCKSLASLPHSIGDLKSLTELSLNFASIKNLPETIGSLCNLKLLSMSHCANMCHLPDSIGKLSSLVSLDLGDTPINEIPYQVGALSALETLDMMNCQSLGCLPDSVGNLLNLSRLVLNGLLISELPESIGLLERLVTLKLNHCKNLQRLPTSICSLKSLHFLYVAGSGVRDLPADIGMLSNLRILKMRKEADLGQTEDIVLPASFSDLCMLEELDAHACKISGEISDDFEKLSSLRSLDLGYSSIRSLPSSLRGLSALEKLVLHHCTELKSLPPLPNNLFVLNVANCSALEHISDLANLGSLQELELTNCEKVIDIPGLEHLKSLRRLYTGGCNACISSLKRRLSKVALRNINYLCVPGSEIPNWFIQEIPNLSCPRNRELKGVIIGIVVSVDPQAQDGFRNKLPAIPDIQAKIIRNDPVFRFTTALYLRGVPNTDKDQLYLCRFHDYDNLTFMLQEGDMLQVKTQENPYFNGIMLKKHGIYLVFENEDDFEECDEALFNDGAQQSVSKRLSDFFNSL</sequence>
<evidence type="ECO:0000256" key="3">
    <source>
        <dbReference type="ARBA" id="ARBA00022821"/>
    </source>
</evidence>
<evidence type="ECO:0000313" key="7">
    <source>
        <dbReference type="EMBL" id="PIN15225.1"/>
    </source>
</evidence>
<dbReference type="Gene3D" id="3.40.50.300">
    <property type="entry name" value="P-loop containing nucleotide triphosphate hydrolases"/>
    <property type="match status" value="1"/>
</dbReference>
<dbReference type="Pfam" id="PF23282">
    <property type="entry name" value="WHD_ROQ1"/>
    <property type="match status" value="1"/>
</dbReference>
<dbReference type="SUPFAM" id="SSF52540">
    <property type="entry name" value="P-loop containing nucleoside triphosphate hydrolases"/>
    <property type="match status" value="1"/>
</dbReference>
<accession>A0A2G9HCG2</accession>
<dbReference type="PRINTS" id="PR00364">
    <property type="entry name" value="DISEASERSIST"/>
</dbReference>
<name>A0A2G9HCG2_9LAMI</name>
<dbReference type="SUPFAM" id="SSF52058">
    <property type="entry name" value="L domain-like"/>
    <property type="match status" value="2"/>
</dbReference>
<dbReference type="InterPro" id="IPR055414">
    <property type="entry name" value="LRR_R13L4/SHOC2-like"/>
</dbReference>
<evidence type="ECO:0000256" key="2">
    <source>
        <dbReference type="ARBA" id="ARBA00022737"/>
    </source>
</evidence>
<evidence type="ECO:0000259" key="6">
    <source>
        <dbReference type="Pfam" id="PF23598"/>
    </source>
</evidence>
<dbReference type="Gene3D" id="3.80.10.10">
    <property type="entry name" value="Ribonuclease Inhibitor"/>
    <property type="match status" value="4"/>
</dbReference>
<evidence type="ECO:0000256" key="1">
    <source>
        <dbReference type="ARBA" id="ARBA00022614"/>
    </source>
</evidence>
<keyword evidence="1" id="KW-0433">Leucine-rich repeat</keyword>
<protein>
    <submittedName>
        <fullName evidence="7">Apoptotic ATPase</fullName>
    </submittedName>
</protein>
<evidence type="ECO:0000259" key="4">
    <source>
        <dbReference type="Pfam" id="PF00931"/>
    </source>
</evidence>
<feature type="domain" description="Disease resistance R13L4/SHOC-2-like LRR" evidence="6">
    <location>
        <begin position="583"/>
        <end position="671"/>
    </location>
</feature>
<dbReference type="InterPro" id="IPR002182">
    <property type="entry name" value="NB-ARC"/>
</dbReference>
<dbReference type="EMBL" id="NKXS01002120">
    <property type="protein sequence ID" value="PIN15225.1"/>
    <property type="molecule type" value="Genomic_DNA"/>
</dbReference>
<dbReference type="Pfam" id="PF23598">
    <property type="entry name" value="LRR_14"/>
    <property type="match status" value="2"/>
</dbReference>
<proteinExistence type="predicted"/>
<dbReference type="GO" id="GO:0006952">
    <property type="term" value="P:defense response"/>
    <property type="evidence" value="ECO:0007669"/>
    <property type="project" value="UniProtKB-KW"/>
</dbReference>
<dbReference type="InterPro" id="IPR042197">
    <property type="entry name" value="Apaf_helical"/>
</dbReference>
<feature type="domain" description="NB-ARC" evidence="4">
    <location>
        <begin position="1"/>
        <end position="147"/>
    </location>
</feature>
<dbReference type="InterPro" id="IPR032675">
    <property type="entry name" value="LRR_dom_sf"/>
</dbReference>
<comment type="caution">
    <text evidence="7">The sequence shown here is derived from an EMBL/GenBank/DDBJ whole genome shotgun (WGS) entry which is preliminary data.</text>
</comment>
<keyword evidence="8" id="KW-1185">Reference proteome</keyword>
<dbReference type="InterPro" id="IPR027417">
    <property type="entry name" value="P-loop_NTPase"/>
</dbReference>
<dbReference type="PANTHER" id="PTHR11017">
    <property type="entry name" value="LEUCINE-RICH REPEAT-CONTAINING PROTEIN"/>
    <property type="match status" value="1"/>
</dbReference>
<dbReference type="Gene3D" id="1.10.8.430">
    <property type="entry name" value="Helical domain of apoptotic protease-activating factors"/>
    <property type="match status" value="1"/>
</dbReference>
<keyword evidence="2" id="KW-0677">Repeat</keyword>
<feature type="domain" description="Disease resistance protein Roq1-like winged-helix" evidence="5">
    <location>
        <begin position="216"/>
        <end position="287"/>
    </location>
</feature>
<feature type="domain" description="Disease resistance R13L4/SHOC-2-like LRR" evidence="6">
    <location>
        <begin position="717"/>
        <end position="816"/>
    </location>
</feature>
<dbReference type="InterPro" id="IPR003591">
    <property type="entry name" value="Leu-rich_rpt_typical-subtyp"/>
</dbReference>
<dbReference type="OrthoDB" id="2018313at2759"/>
<evidence type="ECO:0000313" key="8">
    <source>
        <dbReference type="Proteomes" id="UP000231279"/>
    </source>
</evidence>
<dbReference type="InterPro" id="IPR044974">
    <property type="entry name" value="Disease_R_plants"/>
</dbReference>
<dbReference type="STRING" id="429701.A0A2G9HCG2"/>
<keyword evidence="3" id="KW-0611">Plant defense</keyword>
<dbReference type="GO" id="GO:0043531">
    <property type="term" value="F:ADP binding"/>
    <property type="evidence" value="ECO:0007669"/>
    <property type="project" value="InterPro"/>
</dbReference>
<organism evidence="7 8">
    <name type="scientific">Handroanthus impetiginosus</name>
    <dbReference type="NCBI Taxonomy" id="429701"/>
    <lineage>
        <taxon>Eukaryota</taxon>
        <taxon>Viridiplantae</taxon>
        <taxon>Streptophyta</taxon>
        <taxon>Embryophyta</taxon>
        <taxon>Tracheophyta</taxon>
        <taxon>Spermatophyta</taxon>
        <taxon>Magnoliopsida</taxon>
        <taxon>eudicotyledons</taxon>
        <taxon>Gunneridae</taxon>
        <taxon>Pentapetalae</taxon>
        <taxon>asterids</taxon>
        <taxon>lamiids</taxon>
        <taxon>Lamiales</taxon>
        <taxon>Bignoniaceae</taxon>
        <taxon>Crescentiina</taxon>
        <taxon>Tabebuia alliance</taxon>
        <taxon>Handroanthus</taxon>
    </lineage>
</organism>
<dbReference type="AlphaFoldDB" id="A0A2G9HCG2"/>
<gene>
    <name evidence="7" type="ORF">CDL12_12126</name>
</gene>
<dbReference type="Proteomes" id="UP000231279">
    <property type="component" value="Unassembled WGS sequence"/>
</dbReference>